<dbReference type="GO" id="GO:0051301">
    <property type="term" value="P:cell division"/>
    <property type="evidence" value="ECO:0007669"/>
    <property type="project" value="UniProtKB-KW"/>
</dbReference>
<dbReference type="PROSITE" id="PS51419">
    <property type="entry name" value="RAB"/>
    <property type="match status" value="1"/>
</dbReference>
<dbReference type="NCBIfam" id="TIGR00231">
    <property type="entry name" value="small_GTP"/>
    <property type="match status" value="1"/>
</dbReference>
<dbReference type="Proteomes" id="UP000694865">
    <property type="component" value="Unplaced"/>
</dbReference>
<keyword evidence="1" id="KW-0547">Nucleotide-binding</keyword>
<dbReference type="PROSITE" id="PS51421">
    <property type="entry name" value="RAS"/>
    <property type="match status" value="1"/>
</dbReference>
<proteinExistence type="predicted"/>
<dbReference type="InterPro" id="IPR003578">
    <property type="entry name" value="Small_GTPase_Rho"/>
</dbReference>
<reference evidence="4" key="1">
    <citation type="submission" date="2025-08" db="UniProtKB">
        <authorList>
            <consortium name="RefSeq"/>
        </authorList>
    </citation>
    <scope>IDENTIFICATION</scope>
    <source>
        <tissue evidence="4">Testes</tissue>
    </source>
</reference>
<keyword evidence="4" id="KW-0131">Cell cycle</keyword>
<evidence type="ECO:0000313" key="4">
    <source>
        <dbReference type="RefSeq" id="XP_002739176.1"/>
    </source>
</evidence>
<dbReference type="Gene3D" id="3.40.50.300">
    <property type="entry name" value="P-loop containing nucleotide triphosphate hydrolases"/>
    <property type="match status" value="1"/>
</dbReference>
<accession>A0ABM0GWZ1</accession>
<dbReference type="SMART" id="SM00173">
    <property type="entry name" value="RAS"/>
    <property type="match status" value="1"/>
</dbReference>
<gene>
    <name evidence="4" type="primary">LOC100367589</name>
</gene>
<protein>
    <submittedName>
        <fullName evidence="4">Cell division control protein 42 homolog</fullName>
    </submittedName>
</protein>
<dbReference type="SMART" id="SM00175">
    <property type="entry name" value="RAB"/>
    <property type="match status" value="1"/>
</dbReference>
<name>A0ABM0GWZ1_SACKO</name>
<dbReference type="InterPro" id="IPR027417">
    <property type="entry name" value="P-loop_NTPase"/>
</dbReference>
<evidence type="ECO:0000256" key="1">
    <source>
        <dbReference type="ARBA" id="ARBA00022741"/>
    </source>
</evidence>
<dbReference type="InterPro" id="IPR005225">
    <property type="entry name" value="Small_GTP-bd"/>
</dbReference>
<dbReference type="CDD" id="cd00157">
    <property type="entry name" value="Rho"/>
    <property type="match status" value="1"/>
</dbReference>
<keyword evidence="2" id="KW-0342">GTP-binding</keyword>
<dbReference type="SUPFAM" id="SSF52540">
    <property type="entry name" value="P-loop containing nucleoside triphosphate hydrolases"/>
    <property type="match status" value="1"/>
</dbReference>
<evidence type="ECO:0000256" key="2">
    <source>
        <dbReference type="ARBA" id="ARBA00023134"/>
    </source>
</evidence>
<dbReference type="PROSITE" id="PS51420">
    <property type="entry name" value="RHO"/>
    <property type="match status" value="1"/>
</dbReference>
<sequence length="191" mass="21499">MNKIECVVIGDGTVGKTCLLKAYTTNTFIKEYITTVFDNYSTSVMFNGEAYTLSLSDTTGPENHAKLQQLSYSQADVFLVCFSVVLPSSFENVEIKWVPEIREYCSHTPFLLVGTKTDLRNDVDTVEKLQRCGQQPITPEIAKKKAKDLNAVKYIECSAFTQQGLQHVFNGAIAATLKLRKKRQKQKCRII</sequence>
<organism evidence="3 4">
    <name type="scientific">Saccoglossus kowalevskii</name>
    <name type="common">Acorn worm</name>
    <dbReference type="NCBI Taxonomy" id="10224"/>
    <lineage>
        <taxon>Eukaryota</taxon>
        <taxon>Metazoa</taxon>
        <taxon>Hemichordata</taxon>
        <taxon>Enteropneusta</taxon>
        <taxon>Harrimaniidae</taxon>
        <taxon>Saccoglossus</taxon>
    </lineage>
</organism>
<dbReference type="RefSeq" id="XP_002739176.1">
    <property type="nucleotide sequence ID" value="XM_002739130.1"/>
</dbReference>
<keyword evidence="3" id="KW-1185">Reference proteome</keyword>
<dbReference type="InterPro" id="IPR001806">
    <property type="entry name" value="Small_GTPase"/>
</dbReference>
<dbReference type="PANTHER" id="PTHR24072">
    <property type="entry name" value="RHO FAMILY GTPASE"/>
    <property type="match status" value="1"/>
</dbReference>
<evidence type="ECO:0000313" key="3">
    <source>
        <dbReference type="Proteomes" id="UP000694865"/>
    </source>
</evidence>
<dbReference type="PRINTS" id="PR00449">
    <property type="entry name" value="RASTRNSFRMNG"/>
</dbReference>
<dbReference type="SMART" id="SM00174">
    <property type="entry name" value="RHO"/>
    <property type="match status" value="1"/>
</dbReference>
<keyword evidence="4" id="KW-0132">Cell division</keyword>
<dbReference type="Pfam" id="PF00071">
    <property type="entry name" value="Ras"/>
    <property type="match status" value="1"/>
</dbReference>
<dbReference type="GeneID" id="100367589"/>